<dbReference type="RefSeq" id="WP_093283177.1">
    <property type="nucleotide sequence ID" value="NZ_FOFS01000003.1"/>
</dbReference>
<dbReference type="Gene3D" id="3.30.1330.60">
    <property type="entry name" value="OmpA-like domain"/>
    <property type="match status" value="1"/>
</dbReference>
<dbReference type="Gene3D" id="2.40.160.20">
    <property type="match status" value="1"/>
</dbReference>
<evidence type="ECO:0000256" key="4">
    <source>
        <dbReference type="PROSITE-ProRule" id="PRU00473"/>
    </source>
</evidence>
<dbReference type="Proteomes" id="UP000199233">
    <property type="component" value="Unassembled WGS sequence"/>
</dbReference>
<evidence type="ECO:0000256" key="5">
    <source>
        <dbReference type="SAM" id="MobiDB-lite"/>
    </source>
</evidence>
<reference evidence="8 9" key="1">
    <citation type="submission" date="2016-10" db="EMBL/GenBank/DDBJ databases">
        <authorList>
            <person name="de Groot N.N."/>
        </authorList>
    </citation>
    <scope>NUCLEOTIDE SEQUENCE [LARGE SCALE GENOMIC DNA]</scope>
    <source>
        <strain evidence="8 9">DSM 25927</strain>
    </source>
</reference>
<dbReference type="SUPFAM" id="SSF49503">
    <property type="entry name" value="Cupredoxins"/>
    <property type="match status" value="1"/>
</dbReference>
<dbReference type="InterPro" id="IPR008972">
    <property type="entry name" value="Cupredoxin"/>
</dbReference>
<dbReference type="PRINTS" id="PR01021">
    <property type="entry name" value="OMPADOMAIN"/>
</dbReference>
<keyword evidence="9" id="KW-1185">Reference proteome</keyword>
<dbReference type="STRING" id="489703.SAMN04488038_103296"/>
<dbReference type="AlphaFoldDB" id="A0A1H9D5B1"/>
<dbReference type="GO" id="GO:0009279">
    <property type="term" value="C:cell outer membrane"/>
    <property type="evidence" value="ECO:0007669"/>
    <property type="project" value="UniProtKB-SubCell"/>
</dbReference>
<accession>A0A1H9D5B1</accession>
<evidence type="ECO:0000259" key="7">
    <source>
        <dbReference type="PROSITE" id="PS51123"/>
    </source>
</evidence>
<evidence type="ECO:0000313" key="9">
    <source>
        <dbReference type="Proteomes" id="UP000199233"/>
    </source>
</evidence>
<dbReference type="InterPro" id="IPR050330">
    <property type="entry name" value="Bact_OuterMem_StrucFunc"/>
</dbReference>
<keyword evidence="6" id="KW-0732">Signal</keyword>
<dbReference type="SUPFAM" id="SSF103088">
    <property type="entry name" value="OmpA-like"/>
    <property type="match status" value="1"/>
</dbReference>
<evidence type="ECO:0000313" key="8">
    <source>
        <dbReference type="EMBL" id="SEQ07988.1"/>
    </source>
</evidence>
<dbReference type="PROSITE" id="PS51123">
    <property type="entry name" value="OMPA_2"/>
    <property type="match status" value="1"/>
</dbReference>
<sequence length="476" mass="50312">MKKQKSLKAVALLMACAAPLAAQADSWFDDTYVAPMFSYSLADHDRPTDDGLGGTLGAGWRLSKGVELELLGTYLKYKDDGGTHSCGLFATCDNKSQTVSGGGFGTNLFLGLFGERPFGGPFIHLDVMASNKDKLALYHAGPGLDWAFGDNGWALRTEALVQLNGSGDYIDWVFNVGVRIPLGPHRIAYVPPPQPAPPAVVPAPPPPPPPPPPPCELPKSGEAVDFTGCKAGDVVILRGVNFEFDKWTLTVEAKGLLDQVAAALMKRGDIKVEIDGHTDSKGSDAYNLKLSDRRAKSVMDYLLGKGIAPMRMNAKGFGESVPIADNKSDEGRALNRRVELKVLDADAPVTVEQAGRAAETYGDSEPPAGAAAAPPPTEMPMSHAPPPDAQPAAASAPGTVSIDNFAFSPEVLTVAAGSTVTFINNDGSNHIVQFADGQASPRLAMGKSWQRSFATPGEYPYACAIHTTMKGKIIVQ</sequence>
<dbReference type="CDD" id="cd07185">
    <property type="entry name" value="OmpA_C-like"/>
    <property type="match status" value="1"/>
</dbReference>
<dbReference type="Pfam" id="PF13473">
    <property type="entry name" value="Cupredoxin_1"/>
    <property type="match status" value="1"/>
</dbReference>
<gene>
    <name evidence="8" type="ORF">SAMN04488038_103296</name>
</gene>
<evidence type="ECO:0000256" key="1">
    <source>
        <dbReference type="ARBA" id="ARBA00004442"/>
    </source>
</evidence>
<dbReference type="InterPro" id="IPR028096">
    <property type="entry name" value="EfeO_Cupredoxin"/>
</dbReference>
<feature type="chain" id="PRO_5011720888" evidence="6">
    <location>
        <begin position="25"/>
        <end position="476"/>
    </location>
</feature>
<dbReference type="PANTHER" id="PTHR30329">
    <property type="entry name" value="STATOR ELEMENT OF FLAGELLAR MOTOR COMPLEX"/>
    <property type="match status" value="1"/>
</dbReference>
<keyword evidence="2 4" id="KW-0472">Membrane</keyword>
<evidence type="ECO:0000256" key="2">
    <source>
        <dbReference type="ARBA" id="ARBA00023136"/>
    </source>
</evidence>
<dbReference type="InterPro" id="IPR036737">
    <property type="entry name" value="OmpA-like_sf"/>
</dbReference>
<evidence type="ECO:0000256" key="6">
    <source>
        <dbReference type="SAM" id="SignalP"/>
    </source>
</evidence>
<feature type="region of interest" description="Disordered" evidence="5">
    <location>
        <begin position="355"/>
        <end position="396"/>
    </location>
</feature>
<organism evidence="8 9">
    <name type="scientific">Solimonas aquatica</name>
    <dbReference type="NCBI Taxonomy" id="489703"/>
    <lineage>
        <taxon>Bacteria</taxon>
        <taxon>Pseudomonadati</taxon>
        <taxon>Pseudomonadota</taxon>
        <taxon>Gammaproteobacteria</taxon>
        <taxon>Nevskiales</taxon>
        <taxon>Nevskiaceae</taxon>
        <taxon>Solimonas</taxon>
    </lineage>
</organism>
<dbReference type="InterPro" id="IPR006665">
    <property type="entry name" value="OmpA-like"/>
</dbReference>
<evidence type="ECO:0000256" key="3">
    <source>
        <dbReference type="ARBA" id="ARBA00023237"/>
    </source>
</evidence>
<dbReference type="OrthoDB" id="1149075at2"/>
<feature type="compositionally biased region" description="Pro residues" evidence="5">
    <location>
        <begin position="373"/>
        <end position="389"/>
    </location>
</feature>
<proteinExistence type="predicted"/>
<protein>
    <submittedName>
        <fullName evidence="8">OmpA-OmpF porin, OOP family</fullName>
    </submittedName>
</protein>
<keyword evidence="3" id="KW-0998">Cell outer membrane</keyword>
<comment type="subcellular location">
    <subcellularLocation>
        <location evidence="1">Cell outer membrane</location>
    </subcellularLocation>
</comment>
<name>A0A1H9D5B1_9GAMM</name>
<dbReference type="Gene3D" id="2.60.40.420">
    <property type="entry name" value="Cupredoxins - blue copper proteins"/>
    <property type="match status" value="1"/>
</dbReference>
<dbReference type="Pfam" id="PF00691">
    <property type="entry name" value="OmpA"/>
    <property type="match status" value="1"/>
</dbReference>
<dbReference type="PANTHER" id="PTHR30329:SF21">
    <property type="entry name" value="LIPOPROTEIN YIAD-RELATED"/>
    <property type="match status" value="1"/>
</dbReference>
<dbReference type="EMBL" id="FOFS01000003">
    <property type="protein sequence ID" value="SEQ07988.1"/>
    <property type="molecule type" value="Genomic_DNA"/>
</dbReference>
<feature type="domain" description="OmpA-like" evidence="7">
    <location>
        <begin position="229"/>
        <end position="346"/>
    </location>
</feature>
<feature type="signal peptide" evidence="6">
    <location>
        <begin position="1"/>
        <end position="24"/>
    </location>
</feature>
<dbReference type="InterPro" id="IPR006664">
    <property type="entry name" value="OMP_bac"/>
</dbReference>